<dbReference type="PANTHER" id="PTHR46268">
    <property type="entry name" value="STRESS RESPONSE PROTEIN NHAX"/>
    <property type="match status" value="1"/>
</dbReference>
<name>A0A917B860_9ACTN</name>
<gene>
    <name evidence="3" type="ORF">GCM10011519_00490</name>
</gene>
<evidence type="ECO:0000256" key="1">
    <source>
        <dbReference type="ARBA" id="ARBA00008791"/>
    </source>
</evidence>
<dbReference type="AlphaFoldDB" id="A0A917B860"/>
<dbReference type="Gene3D" id="3.40.50.620">
    <property type="entry name" value="HUPs"/>
    <property type="match status" value="1"/>
</dbReference>
<accession>A0A917B860</accession>
<proteinExistence type="inferred from homology"/>
<comment type="similarity">
    <text evidence="1">Belongs to the universal stress protein A family.</text>
</comment>
<dbReference type="Pfam" id="PF00582">
    <property type="entry name" value="Usp"/>
    <property type="match status" value="1"/>
</dbReference>
<reference evidence="3" key="1">
    <citation type="journal article" date="2014" name="Int. J. Syst. Evol. Microbiol.">
        <title>Complete genome sequence of Corynebacterium casei LMG S-19264T (=DSM 44701T), isolated from a smear-ripened cheese.</title>
        <authorList>
            <consortium name="US DOE Joint Genome Institute (JGI-PGF)"/>
            <person name="Walter F."/>
            <person name="Albersmeier A."/>
            <person name="Kalinowski J."/>
            <person name="Ruckert C."/>
        </authorList>
    </citation>
    <scope>NUCLEOTIDE SEQUENCE</scope>
    <source>
        <strain evidence="3">CGMCC 1.16067</strain>
    </source>
</reference>
<evidence type="ECO:0000259" key="2">
    <source>
        <dbReference type="Pfam" id="PF00582"/>
    </source>
</evidence>
<organism evidence="3 4">
    <name type="scientific">Marmoricola endophyticus</name>
    <dbReference type="NCBI Taxonomy" id="2040280"/>
    <lineage>
        <taxon>Bacteria</taxon>
        <taxon>Bacillati</taxon>
        <taxon>Actinomycetota</taxon>
        <taxon>Actinomycetes</taxon>
        <taxon>Propionibacteriales</taxon>
        <taxon>Nocardioidaceae</taxon>
        <taxon>Marmoricola</taxon>
    </lineage>
</organism>
<evidence type="ECO:0000313" key="3">
    <source>
        <dbReference type="EMBL" id="GGF30963.1"/>
    </source>
</evidence>
<dbReference type="SUPFAM" id="SSF52402">
    <property type="entry name" value="Adenine nucleotide alpha hydrolases-like"/>
    <property type="match status" value="1"/>
</dbReference>
<comment type="caution">
    <text evidence="3">The sequence shown here is derived from an EMBL/GenBank/DDBJ whole genome shotgun (WGS) entry which is preliminary data.</text>
</comment>
<dbReference type="Proteomes" id="UP000649179">
    <property type="component" value="Unassembled WGS sequence"/>
</dbReference>
<dbReference type="InterPro" id="IPR006016">
    <property type="entry name" value="UspA"/>
</dbReference>
<protein>
    <recommendedName>
        <fullName evidence="2">UspA domain-containing protein</fullName>
    </recommendedName>
</protein>
<evidence type="ECO:0000313" key="4">
    <source>
        <dbReference type="Proteomes" id="UP000649179"/>
    </source>
</evidence>
<feature type="domain" description="UspA" evidence="2">
    <location>
        <begin position="2"/>
        <end position="134"/>
    </location>
</feature>
<dbReference type="RefSeq" id="WP_229660457.1">
    <property type="nucleotide sequence ID" value="NZ_BMKQ01000001.1"/>
</dbReference>
<sequence>MTVVVGVDTSETAGRAAKTAARLAAGLGTDLVVVCAASSTNRTGPSVPDRRMTTPEKALEVAKEAAETLGKDHPDLTIEADAKEGKPADVLIEAAQAYAAEVIVVGNRNAQGVTRVLGSVAKDVVGKAPCDVYVAYTK</sequence>
<dbReference type="InterPro" id="IPR014729">
    <property type="entry name" value="Rossmann-like_a/b/a_fold"/>
</dbReference>
<dbReference type="PANTHER" id="PTHR46268:SF6">
    <property type="entry name" value="UNIVERSAL STRESS PROTEIN UP12"/>
    <property type="match status" value="1"/>
</dbReference>
<reference evidence="3" key="2">
    <citation type="submission" date="2020-09" db="EMBL/GenBank/DDBJ databases">
        <authorList>
            <person name="Sun Q."/>
            <person name="Zhou Y."/>
        </authorList>
    </citation>
    <scope>NUCLEOTIDE SEQUENCE</scope>
    <source>
        <strain evidence="3">CGMCC 1.16067</strain>
    </source>
</reference>
<dbReference type="CDD" id="cd00293">
    <property type="entry name" value="USP-like"/>
    <property type="match status" value="1"/>
</dbReference>
<dbReference type="EMBL" id="BMKQ01000001">
    <property type="protein sequence ID" value="GGF30963.1"/>
    <property type="molecule type" value="Genomic_DNA"/>
</dbReference>
<keyword evidence="4" id="KW-1185">Reference proteome</keyword>